<dbReference type="InterPro" id="IPR008949">
    <property type="entry name" value="Isoprenoid_synthase_dom_sf"/>
</dbReference>
<dbReference type="PROSITE" id="PS00723">
    <property type="entry name" value="POLYPRENYL_SYNTHASE_1"/>
    <property type="match status" value="1"/>
</dbReference>
<dbReference type="InterPro" id="IPR033749">
    <property type="entry name" value="Polyprenyl_synt_CS"/>
</dbReference>
<dbReference type="CDD" id="cd00685">
    <property type="entry name" value="Trans_IPPS_HT"/>
    <property type="match status" value="1"/>
</dbReference>
<dbReference type="PROSITE" id="PS00444">
    <property type="entry name" value="POLYPRENYL_SYNTHASE_2"/>
    <property type="match status" value="1"/>
</dbReference>
<evidence type="ECO:0000313" key="8">
    <source>
        <dbReference type="Proteomes" id="UP000178577"/>
    </source>
</evidence>
<evidence type="ECO:0000313" key="7">
    <source>
        <dbReference type="EMBL" id="OGD88231.1"/>
    </source>
</evidence>
<comment type="caution">
    <text evidence="7">The sequence shown here is derived from an EMBL/GenBank/DDBJ whole genome shotgun (WGS) entry which is preliminary data.</text>
</comment>
<keyword evidence="5" id="KW-0460">Magnesium</keyword>
<dbReference type="SFLD" id="SFLDS00005">
    <property type="entry name" value="Isoprenoid_Synthase_Type_I"/>
    <property type="match status" value="1"/>
</dbReference>
<dbReference type="EMBL" id="MFAY01000046">
    <property type="protein sequence ID" value="OGD88231.1"/>
    <property type="molecule type" value="Genomic_DNA"/>
</dbReference>
<dbReference type="AlphaFoldDB" id="A0A1F5G8P1"/>
<dbReference type="GO" id="GO:0046872">
    <property type="term" value="F:metal ion binding"/>
    <property type="evidence" value="ECO:0007669"/>
    <property type="project" value="UniProtKB-KW"/>
</dbReference>
<dbReference type="PANTHER" id="PTHR12001">
    <property type="entry name" value="GERANYLGERANYL PYROPHOSPHATE SYNTHASE"/>
    <property type="match status" value="1"/>
</dbReference>
<sequence>MPQETRKNPNLYQSDLARFLSKYEFYESEYFRKKTQSVSKYSQETVDLYEKLTNFSKGGKRLRAYLVWLGYQMGGGKDVSKILPIALAFEVAQDFVLIHDDIMDRSDLRRGKPTIHRIYEKRFGKHYGESIGILLGDIACISAFEIIARSSFNNEYKVSAQKLFADILLETAYGQALDIENEYKNFDFDRIMQFTYLKSAKYSVIGPMLMGLNVTKFAKSKVATIESYGKAVGIGYQLFDDLLGIFGDERTMGKSILSDMCEGKNTLIIHKARQLATPKGLAEINKIWGNPKSGGRELKKIRDIVRKCGALTWCEDENKRLMVVAKKEIGKLTRDRKLQQILSQVADYVVSRER</sequence>
<evidence type="ECO:0000256" key="2">
    <source>
        <dbReference type="ARBA" id="ARBA00006706"/>
    </source>
</evidence>
<keyword evidence="3 6" id="KW-0808">Transferase</keyword>
<protein>
    <recommendedName>
        <fullName evidence="9">Polyprenyl synthetase</fullName>
    </recommendedName>
</protein>
<dbReference type="Pfam" id="PF00348">
    <property type="entry name" value="polyprenyl_synt"/>
    <property type="match status" value="1"/>
</dbReference>
<evidence type="ECO:0000256" key="6">
    <source>
        <dbReference type="RuleBase" id="RU004466"/>
    </source>
</evidence>
<evidence type="ECO:0000256" key="3">
    <source>
        <dbReference type="ARBA" id="ARBA00022679"/>
    </source>
</evidence>
<name>A0A1F5G8P1_9BACT</name>
<proteinExistence type="inferred from homology"/>
<dbReference type="GO" id="GO:0008299">
    <property type="term" value="P:isoprenoid biosynthetic process"/>
    <property type="evidence" value="ECO:0007669"/>
    <property type="project" value="InterPro"/>
</dbReference>
<dbReference type="PANTHER" id="PTHR12001:SF85">
    <property type="entry name" value="SHORT CHAIN ISOPRENYL DIPHOSPHATE SYNTHASE"/>
    <property type="match status" value="1"/>
</dbReference>
<organism evidence="7 8">
    <name type="scientific">Candidatus Curtissbacteria bacterium RIFCSPHIGHO2_01_FULL_40_12</name>
    <dbReference type="NCBI Taxonomy" id="1797710"/>
    <lineage>
        <taxon>Bacteria</taxon>
        <taxon>Candidatus Curtissiibacteriota</taxon>
    </lineage>
</organism>
<dbReference type="Gene3D" id="1.10.600.10">
    <property type="entry name" value="Farnesyl Diphosphate Synthase"/>
    <property type="match status" value="1"/>
</dbReference>
<dbReference type="Proteomes" id="UP000178577">
    <property type="component" value="Unassembled WGS sequence"/>
</dbReference>
<dbReference type="GO" id="GO:0004659">
    <property type="term" value="F:prenyltransferase activity"/>
    <property type="evidence" value="ECO:0007669"/>
    <property type="project" value="InterPro"/>
</dbReference>
<dbReference type="SFLD" id="SFLDG01017">
    <property type="entry name" value="Polyprenyl_Transferase_Like"/>
    <property type="match status" value="1"/>
</dbReference>
<evidence type="ECO:0008006" key="9">
    <source>
        <dbReference type="Google" id="ProtNLM"/>
    </source>
</evidence>
<dbReference type="SUPFAM" id="SSF48576">
    <property type="entry name" value="Terpenoid synthases"/>
    <property type="match status" value="1"/>
</dbReference>
<accession>A0A1F5G8P1</accession>
<comment type="cofactor">
    <cofactor evidence="1">
        <name>Mg(2+)</name>
        <dbReference type="ChEBI" id="CHEBI:18420"/>
    </cofactor>
</comment>
<dbReference type="InterPro" id="IPR000092">
    <property type="entry name" value="Polyprenyl_synt"/>
</dbReference>
<keyword evidence="4" id="KW-0479">Metal-binding</keyword>
<evidence type="ECO:0000256" key="4">
    <source>
        <dbReference type="ARBA" id="ARBA00022723"/>
    </source>
</evidence>
<reference evidence="7 8" key="1">
    <citation type="journal article" date="2016" name="Nat. Commun.">
        <title>Thousands of microbial genomes shed light on interconnected biogeochemical processes in an aquifer system.</title>
        <authorList>
            <person name="Anantharaman K."/>
            <person name="Brown C.T."/>
            <person name="Hug L.A."/>
            <person name="Sharon I."/>
            <person name="Castelle C.J."/>
            <person name="Probst A.J."/>
            <person name="Thomas B.C."/>
            <person name="Singh A."/>
            <person name="Wilkins M.J."/>
            <person name="Karaoz U."/>
            <person name="Brodie E.L."/>
            <person name="Williams K.H."/>
            <person name="Hubbard S.S."/>
            <person name="Banfield J.F."/>
        </authorList>
    </citation>
    <scope>NUCLEOTIDE SEQUENCE [LARGE SCALE GENOMIC DNA]</scope>
</reference>
<gene>
    <name evidence="7" type="ORF">A2693_00635</name>
</gene>
<evidence type="ECO:0000256" key="5">
    <source>
        <dbReference type="ARBA" id="ARBA00022842"/>
    </source>
</evidence>
<evidence type="ECO:0000256" key="1">
    <source>
        <dbReference type="ARBA" id="ARBA00001946"/>
    </source>
</evidence>
<comment type="similarity">
    <text evidence="2 6">Belongs to the FPP/GGPP synthase family.</text>
</comment>